<dbReference type="RefSeq" id="WP_000462381.1">
    <property type="nucleotide sequence ID" value="NZ_JBHECU010000006.1"/>
</dbReference>
<feature type="transmembrane region" description="Helical" evidence="1">
    <location>
        <begin position="6"/>
        <end position="22"/>
    </location>
</feature>
<dbReference type="Proteomes" id="UP000306692">
    <property type="component" value="Unassembled WGS sequence"/>
</dbReference>
<sequence length="70" mass="8306">MFELGFFLFLGLYIIINSIYLYKAINSTKQSQEDFMNKHSELLESLLDDVSECKKRLEILEQKSIKELKQ</sequence>
<dbReference type="EMBL" id="VAPN01000014">
    <property type="protein sequence ID" value="TLR78927.1"/>
    <property type="molecule type" value="Genomic_DNA"/>
</dbReference>
<gene>
    <name evidence="2" type="ORF">EGM89_08120</name>
</gene>
<name>A0AB74KJ04_HELPX</name>
<protein>
    <submittedName>
        <fullName evidence="2">Uncharacterized protein</fullName>
    </submittedName>
</protein>
<keyword evidence="1" id="KW-1133">Transmembrane helix</keyword>
<evidence type="ECO:0000313" key="2">
    <source>
        <dbReference type="EMBL" id="TLR78927.1"/>
    </source>
</evidence>
<organism evidence="2 3">
    <name type="scientific">Helicobacter pylori</name>
    <name type="common">Campylobacter pylori</name>
    <dbReference type="NCBI Taxonomy" id="210"/>
    <lineage>
        <taxon>Bacteria</taxon>
        <taxon>Pseudomonadati</taxon>
        <taxon>Campylobacterota</taxon>
        <taxon>Epsilonproteobacteria</taxon>
        <taxon>Campylobacterales</taxon>
        <taxon>Helicobacteraceae</taxon>
        <taxon>Helicobacter</taxon>
    </lineage>
</organism>
<keyword evidence="1" id="KW-0812">Transmembrane</keyword>
<evidence type="ECO:0000256" key="1">
    <source>
        <dbReference type="SAM" id="Phobius"/>
    </source>
</evidence>
<proteinExistence type="predicted"/>
<reference evidence="2 3" key="1">
    <citation type="submission" date="2018-11" db="EMBL/GenBank/DDBJ databases">
        <title>The project aimed at sequencing of H. pylori N6 laboratory stock and two of its isogenic mutants deficient in activity of a serine protease HtrA in order to find the possible suppressor mutations.</title>
        <authorList>
            <person name="Strapagiel D."/>
            <person name="Lach J."/>
            <person name="Zarzecka U."/>
            <person name="Backert S."/>
            <person name="Pawlik A."/>
        </authorList>
    </citation>
    <scope>NUCLEOTIDE SEQUENCE [LARGE SCALE GENOMIC DNA]</scope>
    <source>
        <strain evidence="2 3">N6</strain>
    </source>
</reference>
<evidence type="ECO:0000313" key="3">
    <source>
        <dbReference type="Proteomes" id="UP000306692"/>
    </source>
</evidence>
<dbReference type="AlphaFoldDB" id="A0AB74KJ04"/>
<comment type="caution">
    <text evidence="2">The sequence shown here is derived from an EMBL/GenBank/DDBJ whole genome shotgun (WGS) entry which is preliminary data.</text>
</comment>
<accession>A0AB74KJ04</accession>
<keyword evidence="1" id="KW-0472">Membrane</keyword>